<evidence type="ECO:0000256" key="2">
    <source>
        <dbReference type="ARBA" id="ARBA00022723"/>
    </source>
</evidence>
<name>A0A1V4IMV8_9CLOT</name>
<gene>
    <name evidence="6" type="primary">rsxB_4</name>
    <name evidence="6" type="ORF">CLCHR_25420</name>
</gene>
<dbReference type="SUPFAM" id="SSF54862">
    <property type="entry name" value="4Fe-4S ferredoxins"/>
    <property type="match status" value="1"/>
</dbReference>
<keyword evidence="1" id="KW-0004">4Fe-4S</keyword>
<dbReference type="SUPFAM" id="SSF52218">
    <property type="entry name" value="Flavoproteins"/>
    <property type="match status" value="1"/>
</dbReference>
<evidence type="ECO:0000313" key="7">
    <source>
        <dbReference type="Proteomes" id="UP000191056"/>
    </source>
</evidence>
<dbReference type="GO" id="GO:0051539">
    <property type="term" value="F:4 iron, 4 sulfur cluster binding"/>
    <property type="evidence" value="ECO:0007669"/>
    <property type="project" value="UniProtKB-KW"/>
</dbReference>
<dbReference type="InterPro" id="IPR017900">
    <property type="entry name" value="4Fe4S_Fe_S_CS"/>
</dbReference>
<keyword evidence="3" id="KW-0408">Iron</keyword>
<keyword evidence="7" id="KW-1185">Reference proteome</keyword>
<dbReference type="InterPro" id="IPR047964">
    <property type="entry name" value="EFR1-like"/>
</dbReference>
<evidence type="ECO:0000256" key="4">
    <source>
        <dbReference type="ARBA" id="ARBA00023014"/>
    </source>
</evidence>
<dbReference type="PROSITE" id="PS00198">
    <property type="entry name" value="4FE4S_FER_1"/>
    <property type="match status" value="2"/>
</dbReference>
<accession>A0A1V4IMV8</accession>
<protein>
    <submittedName>
        <fullName evidence="6">Electron transport complex subunit RsxB</fullName>
    </submittedName>
</protein>
<evidence type="ECO:0000256" key="3">
    <source>
        <dbReference type="ARBA" id="ARBA00023004"/>
    </source>
</evidence>
<dbReference type="RefSeq" id="WP_079440158.1">
    <property type="nucleotide sequence ID" value="NZ_MZGT01000031.1"/>
</dbReference>
<feature type="domain" description="4Fe-4S ferredoxin-type" evidence="5">
    <location>
        <begin position="208"/>
        <end position="229"/>
    </location>
</feature>
<reference evidence="6 7" key="1">
    <citation type="submission" date="2017-03" db="EMBL/GenBank/DDBJ databases">
        <title>Genome sequence of Clostridium chromiireducens DSM 23318.</title>
        <authorList>
            <person name="Poehlein A."/>
            <person name="Daniel R."/>
        </authorList>
    </citation>
    <scope>NUCLEOTIDE SEQUENCE [LARGE SCALE GENOMIC DNA]</scope>
    <source>
        <strain evidence="6 7">DSM 23318</strain>
    </source>
</reference>
<feature type="domain" description="4Fe-4S ferredoxin-type" evidence="5">
    <location>
        <begin position="173"/>
        <end position="202"/>
    </location>
</feature>
<dbReference type="NCBIfam" id="NF038196">
    <property type="entry name" value="ferrodoxin_EFR1"/>
    <property type="match status" value="1"/>
</dbReference>
<evidence type="ECO:0000256" key="1">
    <source>
        <dbReference type="ARBA" id="ARBA00022485"/>
    </source>
</evidence>
<dbReference type="AlphaFoldDB" id="A0A1V4IMV8"/>
<dbReference type="InterPro" id="IPR029039">
    <property type="entry name" value="Flavoprotein-like_sf"/>
</dbReference>
<dbReference type="InterPro" id="IPR017896">
    <property type="entry name" value="4Fe4S_Fe-S-bd"/>
</dbReference>
<dbReference type="EMBL" id="MZGT01000031">
    <property type="protein sequence ID" value="OPJ61382.1"/>
    <property type="molecule type" value="Genomic_DNA"/>
</dbReference>
<comment type="caution">
    <text evidence="6">The sequence shown here is derived from an EMBL/GenBank/DDBJ whole genome shotgun (WGS) entry which is preliminary data.</text>
</comment>
<dbReference type="STRING" id="225345.CLCHR_25420"/>
<dbReference type="GO" id="GO:0046872">
    <property type="term" value="F:metal ion binding"/>
    <property type="evidence" value="ECO:0007669"/>
    <property type="project" value="UniProtKB-KW"/>
</dbReference>
<dbReference type="PANTHER" id="PTHR43687:SF1">
    <property type="entry name" value="FERREDOXIN III"/>
    <property type="match status" value="1"/>
</dbReference>
<keyword evidence="4" id="KW-0411">Iron-sulfur</keyword>
<organism evidence="6 7">
    <name type="scientific">Clostridium chromiireducens</name>
    <dbReference type="NCBI Taxonomy" id="225345"/>
    <lineage>
        <taxon>Bacteria</taxon>
        <taxon>Bacillati</taxon>
        <taxon>Bacillota</taxon>
        <taxon>Clostridia</taxon>
        <taxon>Eubacteriales</taxon>
        <taxon>Clostridiaceae</taxon>
        <taxon>Clostridium</taxon>
    </lineage>
</organism>
<dbReference type="Pfam" id="PF13237">
    <property type="entry name" value="Fer4_10"/>
    <property type="match status" value="1"/>
</dbReference>
<dbReference type="PANTHER" id="PTHR43687">
    <property type="entry name" value="ADENYLYLSULFATE REDUCTASE, BETA SUBUNIT"/>
    <property type="match status" value="1"/>
</dbReference>
<dbReference type="OrthoDB" id="9813995at2"/>
<dbReference type="PROSITE" id="PS51379">
    <property type="entry name" value="4FE4S_FER_2"/>
    <property type="match status" value="2"/>
</dbReference>
<dbReference type="InterPro" id="IPR050572">
    <property type="entry name" value="Fe-S_Ferredoxin"/>
</dbReference>
<sequence length="254" mass="29136">MKIFYFTATGNSLYVAKRIGGELYSIPQMIKEGKYEFEDEAIGFVFPCHGSGMARLVVNFIKKSQFKAKYFFAIMTYGGLSFSSLRHIERVGSEVGIKFNYTNEILMVDNFLPNFKMEDEIRKKDSEKIEEKLNNIINDIENRENMLITKGILSNILSKYGRRLADKLSDNYDKKFIVQDNCTGCRACEKVCPAQNIKVNGKPEFAHKCETCFACIHNCPQNAIHLKSEKSKARFINKNVKLKEIIDSNNQSNE</sequence>
<evidence type="ECO:0000259" key="5">
    <source>
        <dbReference type="PROSITE" id="PS51379"/>
    </source>
</evidence>
<dbReference type="Proteomes" id="UP000191056">
    <property type="component" value="Unassembled WGS sequence"/>
</dbReference>
<keyword evidence="2" id="KW-0479">Metal-binding</keyword>
<proteinExistence type="predicted"/>
<dbReference type="Gene3D" id="3.30.70.20">
    <property type="match status" value="1"/>
</dbReference>
<evidence type="ECO:0000313" key="6">
    <source>
        <dbReference type="EMBL" id="OPJ61382.1"/>
    </source>
</evidence>